<keyword evidence="2" id="KW-1185">Reference proteome</keyword>
<evidence type="ECO:0000313" key="2">
    <source>
        <dbReference type="Proteomes" id="UP000257004"/>
    </source>
</evidence>
<sequence>MKFLHFLLLTLIFGAAKSYSQVEVNAIKYRDRERYITTTIGYPAPGTYAPAGKKEPIFLLNPDGTGVYQYEDLSKQKINWGIECTEEGVPVFKEGFNSASYTLWYRTNDSEEWNYTQFSIHFAKKKMFIMGERVKDYEDYNDLGKTPSNK</sequence>
<dbReference type="EMBL" id="QRDQ01000009">
    <property type="protein sequence ID" value="RED23582.1"/>
    <property type="molecule type" value="Genomic_DNA"/>
</dbReference>
<comment type="caution">
    <text evidence="1">The sequence shown here is derived from an EMBL/GenBank/DDBJ whole genome shotgun (WGS) entry which is preliminary data.</text>
</comment>
<dbReference type="OrthoDB" id="795889at2"/>
<proteinExistence type="predicted"/>
<accession>A0A3D9FSI9</accession>
<dbReference type="RefSeq" id="WP_115888676.1">
    <property type="nucleotide sequence ID" value="NZ_QRDQ01000009.1"/>
</dbReference>
<reference evidence="1 2" key="1">
    <citation type="submission" date="2018-07" db="EMBL/GenBank/DDBJ databases">
        <title>Genomic Encyclopedia of Archaeal and Bacterial Type Strains, Phase II (KMG-II): from individual species to whole genera.</title>
        <authorList>
            <person name="Goeker M."/>
        </authorList>
    </citation>
    <scope>NUCLEOTIDE SEQUENCE [LARGE SCALE GENOMIC DNA]</scope>
    <source>
        <strain evidence="1 2">DSM 25795</strain>
    </source>
</reference>
<dbReference type="Proteomes" id="UP000257004">
    <property type="component" value="Unassembled WGS sequence"/>
</dbReference>
<dbReference type="AlphaFoldDB" id="A0A3D9FSI9"/>
<evidence type="ECO:0000313" key="1">
    <source>
        <dbReference type="EMBL" id="RED23582.1"/>
    </source>
</evidence>
<protein>
    <submittedName>
        <fullName evidence="1">Uncharacterized protein</fullName>
    </submittedName>
</protein>
<organism evidence="1 2">
    <name type="scientific">Flavobacterium cutihirudinis</name>
    <dbReference type="NCBI Taxonomy" id="1265740"/>
    <lineage>
        <taxon>Bacteria</taxon>
        <taxon>Pseudomonadati</taxon>
        <taxon>Bacteroidota</taxon>
        <taxon>Flavobacteriia</taxon>
        <taxon>Flavobacteriales</taxon>
        <taxon>Flavobacteriaceae</taxon>
        <taxon>Flavobacterium</taxon>
    </lineage>
</organism>
<name>A0A3D9FSI9_9FLAO</name>
<gene>
    <name evidence="1" type="ORF">BD847_2643</name>
</gene>